<dbReference type="InterPro" id="IPR011990">
    <property type="entry name" value="TPR-like_helical_dom_sf"/>
</dbReference>
<feature type="domain" description="TPPC8 first Ig-like" evidence="2">
    <location>
        <begin position="726"/>
        <end position="902"/>
    </location>
</feature>
<dbReference type="SUPFAM" id="SSF48452">
    <property type="entry name" value="TPR-like"/>
    <property type="match status" value="1"/>
</dbReference>
<evidence type="ECO:0008006" key="5">
    <source>
        <dbReference type="Google" id="ProtNLM"/>
    </source>
</evidence>
<dbReference type="GO" id="GO:1990072">
    <property type="term" value="C:TRAPPIII protein complex"/>
    <property type="evidence" value="ECO:0007669"/>
    <property type="project" value="TreeGrafter"/>
</dbReference>
<dbReference type="EMBL" id="JANCYU010000020">
    <property type="protein sequence ID" value="KAK4523904.1"/>
    <property type="molecule type" value="Genomic_DNA"/>
</dbReference>
<evidence type="ECO:0000259" key="2">
    <source>
        <dbReference type="Pfam" id="PF24545"/>
    </source>
</evidence>
<dbReference type="InterPro" id="IPR057651">
    <property type="entry name" value="Ig_TPPC8_C"/>
</dbReference>
<dbReference type="Pfam" id="PF24545">
    <property type="entry name" value="Ig_TPPC8_1st"/>
    <property type="match status" value="1"/>
</dbReference>
<sequence>MEPTLSKDKSSVTNDTTAKERWKEGAVSAMDLLKDEIRIRHKPTVLVCATSAADHIAMQVLRSCNVSGWNCAALLSQLANVQCIPVNVSIPQKQTEKVFEDFKVRFVSVDDLCKQEGDEFDGALINSLEEERLDHIETKEESYRTTYEYYKQNGRSFCCKEPVWYTLYRDFLESLLLTSEYHSFGQPVAVIVVGWVGEGEELGKNIEEILPKASSISPVYEKEILELDAPQSFLLLERGSIDSAATPRALTQLRKIYGPSVGKILSIPEIDIRLTSNDNEQQQSYLSQNSALDNHYSPSNTEYTGTDKFLSIAALGLDPHVSSLIGDLVRSFIVVSIEQRLLTLYRLVERLRKGVRNQLKALFRTERGPREGVVGGGLHSSLTYLAFSAESRVRQLADMLFSLGNYEDAVEYYRLASHDFKADQSFPYFAKSEEMTALCLIMLDGSSKEVMRHFHTAIENFLLAKVSNEVTRTCLYASDYFLAAELRDDFATMLLKTCSMVCLPSQFKSVHIRAAVLYERAALCYLICGRWRRHAFQLVRAGFRYRQANMYRHALRVYLDAYESYKALGWLRIESHLCTIIGHIYFQLGQFRDAFYYFSQLHLFVKEKFDKQLAHLVDLFSVSRQLLQSEANFEEDFLINFPLIIDKRTYIETFDYSSCASSEEYSKWSSLECSLVELAERWDKSIQDSSKTGSLPSSPRRIRQKVRRLTMTPLCQKESWRQPVPCIAEESFYLTIEVHNPLQIPLLLFDWDVIFQFTKKGDSMLHLHTKQESGRQFLELSDAALEVLPDSVQQIRVKLKPLCEGFLSIQGISWCFRILYDTIVEEALNNMSASQANSALDSQAFCYCRHMFHLKGPRQNETKEHRTSSVPLYEKNHSLELIVFPSSPSLACRFLDAPVSLYHGQTVQGAIELVNCGRKPLDFIFYEADSFSWFILDINGPSREGISSVNAGRIPLRLDCGESTTLKCYLRAAELAEVPKAGTPKVYHLAFCIQVGKDRATHRWRICRCPWNVHIMPSLLHYSRFLRVSRHHANACLVGVEIEHADPSNEEHFQVVKVGILSRGDYRCFSVKKSLLKSERQILLKPKETASFFFYVQKIAVQGSTYSFLDLDSQEDYSEEDAKSLESLFAEECSHHAALPGDHIIICLQWKTRNQRGILLDNNLSLRKCLSPAEYISTGTTGHQYNGGEDTNTENNLIRCHLEFPSTVTYNFKHQMQPVVVPVTAVFRNLFRDTAIDIHVRALSASIAEASRGRRWRGHVTANLLSIPPGRQRKIQLDAIFPREGIYDAGEISAICNNESLHFEGNNKIQVIDDSFTESTENSNKT</sequence>
<dbReference type="Pfam" id="PF12739">
    <property type="entry name" value="TRAPPC-Trs85"/>
    <property type="match status" value="1"/>
</dbReference>
<evidence type="ECO:0000259" key="1">
    <source>
        <dbReference type="Pfam" id="PF24542"/>
    </source>
</evidence>
<dbReference type="InterPro" id="IPR024420">
    <property type="entry name" value="TRAPP_III_complex_Trs85"/>
</dbReference>
<dbReference type="PANTHER" id="PTHR12975:SF6">
    <property type="entry name" value="TRAFFICKING PROTEIN PARTICLE COMPLEX SUBUNIT 8"/>
    <property type="match status" value="1"/>
</dbReference>
<accession>A0AAV9I9A5</accession>
<dbReference type="Pfam" id="PF24542">
    <property type="entry name" value="Ig_TPPC8_C"/>
    <property type="match status" value="1"/>
</dbReference>
<protein>
    <recommendedName>
        <fullName evidence="5">Trafficking protein particle complex subunit 8</fullName>
    </recommendedName>
</protein>
<feature type="domain" description="TPPC8 C-terminal Ig-like" evidence="1">
    <location>
        <begin position="1197"/>
        <end position="1294"/>
    </location>
</feature>
<evidence type="ECO:0000313" key="4">
    <source>
        <dbReference type="Proteomes" id="UP001300502"/>
    </source>
</evidence>
<keyword evidence="4" id="KW-1185">Reference proteome</keyword>
<dbReference type="Proteomes" id="UP001300502">
    <property type="component" value="Unassembled WGS sequence"/>
</dbReference>
<comment type="caution">
    <text evidence="3">The sequence shown here is derived from an EMBL/GenBank/DDBJ whole genome shotgun (WGS) entry which is preliminary data.</text>
</comment>
<evidence type="ECO:0000313" key="3">
    <source>
        <dbReference type="EMBL" id="KAK4523904.1"/>
    </source>
</evidence>
<dbReference type="InterPro" id="IPR058541">
    <property type="entry name" value="Ig_TPPC8_1st"/>
</dbReference>
<name>A0AAV9I9A5_9RHOD</name>
<proteinExistence type="predicted"/>
<reference evidence="3 4" key="1">
    <citation type="submission" date="2022-07" db="EMBL/GenBank/DDBJ databases">
        <title>Genome-wide signatures of adaptation to extreme environments.</title>
        <authorList>
            <person name="Cho C.H."/>
            <person name="Yoon H.S."/>
        </authorList>
    </citation>
    <scope>NUCLEOTIDE SEQUENCE [LARGE SCALE GENOMIC DNA]</scope>
    <source>
        <strain evidence="3 4">108.79 E11</strain>
    </source>
</reference>
<gene>
    <name evidence="3" type="ORF">GAYE_SCF00G1802</name>
</gene>
<dbReference type="PANTHER" id="PTHR12975">
    <property type="entry name" value="TRANSPORT PROTEIN TRAPP"/>
    <property type="match status" value="1"/>
</dbReference>
<organism evidence="3 4">
    <name type="scientific">Galdieria yellowstonensis</name>
    <dbReference type="NCBI Taxonomy" id="3028027"/>
    <lineage>
        <taxon>Eukaryota</taxon>
        <taxon>Rhodophyta</taxon>
        <taxon>Bangiophyceae</taxon>
        <taxon>Galdieriales</taxon>
        <taxon>Galdieriaceae</taxon>
        <taxon>Galdieria</taxon>
    </lineage>
</organism>